<dbReference type="Proteomes" id="UP000694426">
    <property type="component" value="Unplaced"/>
</dbReference>
<evidence type="ECO:0000256" key="2">
    <source>
        <dbReference type="SAM" id="SignalP"/>
    </source>
</evidence>
<dbReference type="Ensembl" id="ENSABRT00000006452.1">
    <property type="protein sequence ID" value="ENSABRP00000004528.1"/>
    <property type="gene ID" value="ENSABRG00000004180.1"/>
</dbReference>
<feature type="chain" id="PRO_5034560593" description="Ig-like domain-containing protein" evidence="2">
    <location>
        <begin position="32"/>
        <end position="321"/>
    </location>
</feature>
<dbReference type="InterPro" id="IPR013098">
    <property type="entry name" value="Ig_I-set"/>
</dbReference>
<keyword evidence="1" id="KW-0472">Membrane</keyword>
<feature type="domain" description="Ig-like" evidence="3">
    <location>
        <begin position="118"/>
        <end position="206"/>
    </location>
</feature>
<feature type="domain" description="Ig-like" evidence="3">
    <location>
        <begin position="31"/>
        <end position="72"/>
    </location>
</feature>
<accession>A0A8B9BHS4</accession>
<dbReference type="InterPro" id="IPR003598">
    <property type="entry name" value="Ig_sub2"/>
</dbReference>
<dbReference type="InterPro" id="IPR013783">
    <property type="entry name" value="Ig-like_fold"/>
</dbReference>
<dbReference type="Gene3D" id="2.60.40.10">
    <property type="entry name" value="Immunoglobulins"/>
    <property type="match status" value="3"/>
</dbReference>
<dbReference type="PROSITE" id="PS50835">
    <property type="entry name" value="IG_LIKE"/>
    <property type="match status" value="3"/>
</dbReference>
<evidence type="ECO:0000259" key="3">
    <source>
        <dbReference type="PROSITE" id="PS50835"/>
    </source>
</evidence>
<feature type="transmembrane region" description="Helical" evidence="1">
    <location>
        <begin position="295"/>
        <end position="315"/>
    </location>
</feature>
<proteinExistence type="predicted"/>
<keyword evidence="1" id="KW-1133">Transmembrane helix</keyword>
<reference evidence="4" key="1">
    <citation type="submission" date="2025-08" db="UniProtKB">
        <authorList>
            <consortium name="Ensembl"/>
        </authorList>
    </citation>
    <scope>IDENTIFICATION</scope>
</reference>
<reference evidence="4" key="2">
    <citation type="submission" date="2025-09" db="UniProtKB">
        <authorList>
            <consortium name="Ensembl"/>
        </authorList>
    </citation>
    <scope>IDENTIFICATION</scope>
</reference>
<evidence type="ECO:0000313" key="4">
    <source>
        <dbReference type="Ensembl" id="ENSABRP00000004528.1"/>
    </source>
</evidence>
<organism evidence="4 5">
    <name type="scientific">Anser brachyrhynchus</name>
    <name type="common">Pink-footed goose</name>
    <dbReference type="NCBI Taxonomy" id="132585"/>
    <lineage>
        <taxon>Eukaryota</taxon>
        <taxon>Metazoa</taxon>
        <taxon>Chordata</taxon>
        <taxon>Craniata</taxon>
        <taxon>Vertebrata</taxon>
        <taxon>Euteleostomi</taxon>
        <taxon>Archelosauria</taxon>
        <taxon>Archosauria</taxon>
        <taxon>Dinosauria</taxon>
        <taxon>Saurischia</taxon>
        <taxon>Theropoda</taxon>
        <taxon>Coelurosauria</taxon>
        <taxon>Aves</taxon>
        <taxon>Neognathae</taxon>
        <taxon>Galloanserae</taxon>
        <taxon>Anseriformes</taxon>
        <taxon>Anatidae</taxon>
        <taxon>Anserinae</taxon>
        <taxon>Anser</taxon>
    </lineage>
</organism>
<dbReference type="AlphaFoldDB" id="A0A8B9BHS4"/>
<dbReference type="GO" id="GO:0004672">
    <property type="term" value="F:protein kinase activity"/>
    <property type="evidence" value="ECO:0007669"/>
    <property type="project" value="TreeGrafter"/>
</dbReference>
<dbReference type="InterPro" id="IPR036179">
    <property type="entry name" value="Ig-like_dom_sf"/>
</dbReference>
<dbReference type="FunFam" id="2.60.40.10:FF:000022">
    <property type="entry name" value="Cardiac titin"/>
    <property type="match status" value="1"/>
</dbReference>
<dbReference type="InterPro" id="IPR007110">
    <property type="entry name" value="Ig-like_dom"/>
</dbReference>
<dbReference type="InterPro" id="IPR003599">
    <property type="entry name" value="Ig_sub"/>
</dbReference>
<dbReference type="PANTHER" id="PTHR47633:SF16">
    <property type="entry name" value="CAVP-TARGET PROTEIN-LIKE"/>
    <property type="match status" value="1"/>
</dbReference>
<keyword evidence="1" id="KW-0812">Transmembrane</keyword>
<dbReference type="SMART" id="SM00409">
    <property type="entry name" value="IG"/>
    <property type="match status" value="2"/>
</dbReference>
<keyword evidence="2" id="KW-0732">Signal</keyword>
<name>A0A8B9BHS4_9AVES</name>
<dbReference type="Pfam" id="PF07679">
    <property type="entry name" value="I-set"/>
    <property type="match status" value="3"/>
</dbReference>
<dbReference type="SUPFAM" id="SSF48726">
    <property type="entry name" value="Immunoglobulin"/>
    <property type="match status" value="3"/>
</dbReference>
<feature type="signal peptide" evidence="2">
    <location>
        <begin position="1"/>
        <end position="31"/>
    </location>
</feature>
<evidence type="ECO:0000313" key="5">
    <source>
        <dbReference type="Proteomes" id="UP000694426"/>
    </source>
</evidence>
<dbReference type="GeneTree" id="ENSGT01110000267173"/>
<dbReference type="PANTHER" id="PTHR47633">
    <property type="entry name" value="IMMUNOGLOBULIN"/>
    <property type="match status" value="1"/>
</dbReference>
<sequence length="321" mass="35806">GARSVLTLGKEALALFAALLILKAFLKSTEPAAFKEKLEPTHLVKKGGYAELTCKVTGTPEIKITWFKDDRELKESDKHRIICFYLRSLLLTLCLLQSWLNSIFCLFTLSWIDLIIPPKFTKKLKKMDSIKGSFVHLECIVSGSHPISIQWYKDGQEITASEKHKYSFHDNTAFLEINKLEGTDSGSYTCEATNKAGSNQCSGFLTVKGLKFFFSCVRSLIHNLGIHLSLTMVKGSTPLQIKWFKDSQELLSGANRSLFSARMSDSGNYTCQISNDVGTATCKAALFVKGVKPSVLIVVFLIFLCNLGGGGRKYFYFHKLP</sequence>
<dbReference type="CDD" id="cd00096">
    <property type="entry name" value="Ig"/>
    <property type="match status" value="3"/>
</dbReference>
<keyword evidence="5" id="KW-1185">Reference proteome</keyword>
<dbReference type="SMART" id="SM00408">
    <property type="entry name" value="IGc2"/>
    <property type="match status" value="2"/>
</dbReference>
<evidence type="ECO:0000256" key="1">
    <source>
        <dbReference type="SAM" id="Phobius"/>
    </source>
</evidence>
<feature type="domain" description="Ig-like" evidence="3">
    <location>
        <begin position="208"/>
        <end position="287"/>
    </location>
</feature>
<protein>
    <recommendedName>
        <fullName evidence="3">Ig-like domain-containing protein</fullName>
    </recommendedName>
</protein>